<reference evidence="6" key="1">
    <citation type="submission" date="2013-05" db="EMBL/GenBank/DDBJ databases">
        <authorList>
            <person name="Yim A.K.Y."/>
            <person name="Chan T.F."/>
            <person name="Ji K.M."/>
            <person name="Liu X.Y."/>
            <person name="Zhou J.W."/>
            <person name="Li R.Q."/>
            <person name="Yang K.Y."/>
            <person name="Li J."/>
            <person name="Li M."/>
            <person name="Law P.T.W."/>
            <person name="Wu Y.L."/>
            <person name="Cai Z.L."/>
            <person name="Qin H."/>
            <person name="Bao Y."/>
            <person name="Leung R.K.K."/>
            <person name="Ng P.K.S."/>
            <person name="Zou J."/>
            <person name="Zhong X.J."/>
            <person name="Ran P.X."/>
            <person name="Zhong N.S."/>
            <person name="Liu Z.G."/>
            <person name="Tsui S.K.W."/>
        </authorList>
    </citation>
    <scope>NUCLEOTIDE SEQUENCE</scope>
    <source>
        <strain evidence="6">Derf</strain>
        <tissue evidence="6">Whole organism</tissue>
    </source>
</reference>
<evidence type="ECO:0000259" key="5">
    <source>
        <dbReference type="PROSITE" id="PS01360"/>
    </source>
</evidence>
<keyword evidence="7" id="KW-1185">Reference proteome</keyword>
<evidence type="ECO:0000313" key="6">
    <source>
        <dbReference type="EMBL" id="KAH9510934.1"/>
    </source>
</evidence>
<keyword evidence="1" id="KW-0479">Metal-binding</keyword>
<dbReference type="PANTHER" id="PTHR37159">
    <property type="entry name" value="GH11867P"/>
    <property type="match status" value="1"/>
</dbReference>
<evidence type="ECO:0000256" key="2">
    <source>
        <dbReference type="ARBA" id="ARBA00022771"/>
    </source>
</evidence>
<evidence type="ECO:0000313" key="7">
    <source>
        <dbReference type="Proteomes" id="UP000790347"/>
    </source>
</evidence>
<protein>
    <recommendedName>
        <fullName evidence="5">MYND-type domain-containing protein</fullName>
    </recommendedName>
</protein>
<keyword evidence="4" id="KW-1133">Transmembrane helix</keyword>
<dbReference type="GO" id="GO:0008270">
    <property type="term" value="F:zinc ion binding"/>
    <property type="evidence" value="ECO:0007669"/>
    <property type="project" value="UniProtKB-KW"/>
</dbReference>
<accession>A0A922HXA3</accession>
<dbReference type="InterPro" id="IPR018713">
    <property type="entry name" value="MPAB/Lcp_cat_dom"/>
</dbReference>
<feature type="domain" description="MYND-type" evidence="5">
    <location>
        <begin position="659"/>
        <end position="699"/>
    </location>
</feature>
<dbReference type="PROSITE" id="PS01360">
    <property type="entry name" value="ZF_MYND_1"/>
    <property type="match status" value="1"/>
</dbReference>
<proteinExistence type="predicted"/>
<sequence>MNLFESIKRRRTHILENANSVQCDIHHDKNEYLRPPEWFDPDNFRRAQQLFYTYKSTFILSFIYGLALTFYNPAELIPLMSTGKSKSVAHLFQRYLTTIEHIITWFEHYPFDKESKAYRSLLTVRQMHGQVSRKLNKLSSSTEPCWMNQHRMHNGQFAFIGLFAIFPKQLGFNLLTQRDVHCVFHFWRTIGHCLGIDDTFNLCAGSNVEIVEMCEQIFREEWLPTLMMKSNDESIIVTARRMSQAIFQSLGQLEPFINYNVMMRYGCRFVWSTTLAPAIDEDDIQLKNYLSKVHYGFTVFAYRHCSRYKWFHWLASRWLEYRLKQARQYDQHYVRCLERIYPDHIVDGDIVAKLIATTIAPGSIDLRIETKEHMFQIQLTTFLQQHNSLRTIDDMLTQLLSNRSMFDALYNINDEFKRWTNQLAERNSKQRQDGEKLFKLVDDENDLQIRFKLLTKLIRIGDDEQVVQAYWQRMLVCMQASKYLTAAHDLDILLSQVCQQKSEHSISSLSTVNASADVRLSQQLFYYAVKCYYRLLTNPSYQSLGSLKRENHLQRYQQLIRELQLLAYFDYSPNSEQQRGSSSQIIEFMRGSNANSILFRSYGSAHQEFAYSDIFAAAHFNSMDGRYLCASRPIQKGETIFYEKIVAFSVKRMYWKKYCAYCRRRLSHHFIPCSMCSESVFCNVVCERMAAATSHPRTCTLSTSIIYEHFNNDHIVALVYDLFASLPIRLIIDASRVDVIRAYDHGLRYPVKLPFMMTVFTQLMLDLPYSTIGQIDLQLPEADDCRKMLFDSIRLAMIIAHKFRLSRLDMEAIRSVNEEKSNDQSEKHPVEMDDLIRLIRIVFATMYRFKHSPIGHHDLIKQSMMTTAHNNPHHYRRNVVYQENVGRALGAFSARLQTVCPTEANVERHYCRYGKIIYKASTRIGAGDTLRISNQIPECSGQQRLRWLRRFNLKPCNQCQLCLTIAKSNE</sequence>
<dbReference type="Proteomes" id="UP000790347">
    <property type="component" value="Unassembled WGS sequence"/>
</dbReference>
<feature type="transmembrane region" description="Helical" evidence="4">
    <location>
        <begin position="52"/>
        <end position="71"/>
    </location>
</feature>
<comment type="caution">
    <text evidence="6">The sequence shown here is derived from an EMBL/GenBank/DDBJ whole genome shotgun (WGS) entry which is preliminary data.</text>
</comment>
<evidence type="ECO:0000256" key="1">
    <source>
        <dbReference type="ARBA" id="ARBA00022723"/>
    </source>
</evidence>
<keyword evidence="2" id="KW-0863">Zinc-finger</keyword>
<dbReference type="GO" id="GO:0016491">
    <property type="term" value="F:oxidoreductase activity"/>
    <property type="evidence" value="ECO:0007669"/>
    <property type="project" value="InterPro"/>
</dbReference>
<dbReference type="AlphaFoldDB" id="A0A922HXA3"/>
<dbReference type="PANTHER" id="PTHR37159:SF1">
    <property type="entry name" value="GH11867P"/>
    <property type="match status" value="1"/>
</dbReference>
<name>A0A922HXA3_DERFA</name>
<evidence type="ECO:0000256" key="3">
    <source>
        <dbReference type="ARBA" id="ARBA00022833"/>
    </source>
</evidence>
<organism evidence="6 7">
    <name type="scientific">Dermatophagoides farinae</name>
    <name type="common">American house dust mite</name>
    <dbReference type="NCBI Taxonomy" id="6954"/>
    <lineage>
        <taxon>Eukaryota</taxon>
        <taxon>Metazoa</taxon>
        <taxon>Ecdysozoa</taxon>
        <taxon>Arthropoda</taxon>
        <taxon>Chelicerata</taxon>
        <taxon>Arachnida</taxon>
        <taxon>Acari</taxon>
        <taxon>Acariformes</taxon>
        <taxon>Sarcoptiformes</taxon>
        <taxon>Astigmata</taxon>
        <taxon>Psoroptidia</taxon>
        <taxon>Analgoidea</taxon>
        <taxon>Pyroglyphidae</taxon>
        <taxon>Dermatophagoidinae</taxon>
        <taxon>Dermatophagoides</taxon>
    </lineage>
</organism>
<keyword evidence="4" id="KW-0472">Membrane</keyword>
<dbReference type="EMBL" id="ASGP02000004">
    <property type="protein sequence ID" value="KAH9510934.1"/>
    <property type="molecule type" value="Genomic_DNA"/>
</dbReference>
<keyword evidence="4" id="KW-0812">Transmembrane</keyword>
<reference evidence="6" key="2">
    <citation type="journal article" date="2022" name="Res Sq">
        <title>Comparative Genomics Reveals Insights into the Divergent Evolution of Astigmatic Mites and Household Pest Adaptations.</title>
        <authorList>
            <person name="Xiong Q."/>
            <person name="Wan A.T.-Y."/>
            <person name="Liu X.-Y."/>
            <person name="Fung C.S.-H."/>
            <person name="Xiao X."/>
            <person name="Malainual N."/>
            <person name="Hou J."/>
            <person name="Wang L."/>
            <person name="Wang M."/>
            <person name="Yang K."/>
            <person name="Cui Y."/>
            <person name="Leung E."/>
            <person name="Nong W."/>
            <person name="Shin S.-K."/>
            <person name="Au S."/>
            <person name="Jeong K.Y."/>
            <person name="Chew F.T."/>
            <person name="Hui J."/>
            <person name="Leung T.F."/>
            <person name="Tungtrongchitr A."/>
            <person name="Zhong N."/>
            <person name="Liu Z."/>
            <person name="Tsui S."/>
        </authorList>
    </citation>
    <scope>NUCLEOTIDE SEQUENCE</scope>
    <source>
        <strain evidence="6">Derf</strain>
        <tissue evidence="6">Whole organism</tissue>
    </source>
</reference>
<gene>
    <name evidence="6" type="ORF">DERF_009424</name>
</gene>
<keyword evidence="3" id="KW-0862">Zinc</keyword>
<evidence type="ECO:0000256" key="4">
    <source>
        <dbReference type="SAM" id="Phobius"/>
    </source>
</evidence>
<dbReference type="InterPro" id="IPR002893">
    <property type="entry name" value="Znf_MYND"/>
</dbReference>
<dbReference type="Pfam" id="PF09995">
    <property type="entry name" value="MPAB_Lcp_cat"/>
    <property type="match status" value="1"/>
</dbReference>